<accession>A0A7R9A8Z0</accession>
<feature type="region of interest" description="Disordered" evidence="1">
    <location>
        <begin position="316"/>
        <end position="381"/>
    </location>
</feature>
<dbReference type="SUPFAM" id="SSF103657">
    <property type="entry name" value="BAR/IMD domain-like"/>
    <property type="match status" value="1"/>
</dbReference>
<feature type="compositionally biased region" description="Basic residues" evidence="1">
    <location>
        <begin position="322"/>
        <end position="333"/>
    </location>
</feature>
<dbReference type="PANTHER" id="PTHR10164:SF4">
    <property type="entry name" value="GH23156P"/>
    <property type="match status" value="1"/>
</dbReference>
<dbReference type="PANTHER" id="PTHR10164">
    <property type="entry name" value="ISLET CELL AUTOANTIGEN 1"/>
    <property type="match status" value="1"/>
</dbReference>
<dbReference type="AlphaFoldDB" id="A0A7R9A8Z0"/>
<dbReference type="Pfam" id="PF04629">
    <property type="entry name" value="ICA69"/>
    <property type="match status" value="1"/>
</dbReference>
<feature type="compositionally biased region" description="Polar residues" evidence="1">
    <location>
        <begin position="486"/>
        <end position="495"/>
    </location>
</feature>
<dbReference type="EMBL" id="CAJPEV010002437">
    <property type="protein sequence ID" value="CAG0896872.1"/>
    <property type="molecule type" value="Genomic_DNA"/>
</dbReference>
<dbReference type="SMART" id="SM01237">
    <property type="entry name" value="ICA69"/>
    <property type="match status" value="1"/>
</dbReference>
<dbReference type="Gene3D" id="1.20.1270.60">
    <property type="entry name" value="Arfaptin homology (AH) domain/BAR domain"/>
    <property type="match status" value="1"/>
</dbReference>
<reference evidence="3" key="1">
    <citation type="submission" date="2020-11" db="EMBL/GenBank/DDBJ databases">
        <authorList>
            <person name="Tran Van P."/>
        </authorList>
    </citation>
    <scope>NUCLEOTIDE SEQUENCE</scope>
</reference>
<dbReference type="GO" id="GO:0005794">
    <property type="term" value="C:Golgi apparatus"/>
    <property type="evidence" value="ECO:0007669"/>
    <property type="project" value="TreeGrafter"/>
</dbReference>
<dbReference type="PROSITE" id="PS50870">
    <property type="entry name" value="AH"/>
    <property type="match status" value="1"/>
</dbReference>
<dbReference type="OrthoDB" id="2126778at2759"/>
<gene>
    <name evidence="3" type="ORF">DSTB1V02_LOCUS9463</name>
</gene>
<dbReference type="InterPro" id="IPR027267">
    <property type="entry name" value="AH/BAR_dom_sf"/>
</dbReference>
<evidence type="ECO:0000313" key="3">
    <source>
        <dbReference type="EMBL" id="CAD7249675.1"/>
    </source>
</evidence>
<protein>
    <recommendedName>
        <fullName evidence="2">AH domain-containing protein</fullName>
    </recommendedName>
</protein>
<dbReference type="InterPro" id="IPR006723">
    <property type="entry name" value="Islet_autoAg_Ica1_C"/>
</dbReference>
<dbReference type="InterPro" id="IPR024114">
    <property type="entry name" value="Islet_autoAg_Ica1/Ica1-like"/>
</dbReference>
<name>A0A7R9A8Z0_9CRUS</name>
<feature type="region of interest" description="Disordered" evidence="1">
    <location>
        <begin position="486"/>
        <end position="509"/>
    </location>
</feature>
<dbReference type="FunFam" id="1.20.1270.60:FF:000068">
    <property type="entry name" value="Islet cell autoantigen"/>
    <property type="match status" value="1"/>
</dbReference>
<dbReference type="EMBL" id="LR901954">
    <property type="protein sequence ID" value="CAD7249675.1"/>
    <property type="molecule type" value="Genomic_DNA"/>
</dbReference>
<evidence type="ECO:0000256" key="1">
    <source>
        <dbReference type="SAM" id="MobiDB-lite"/>
    </source>
</evidence>
<dbReference type="SMART" id="SM01015">
    <property type="entry name" value="Arfaptin"/>
    <property type="match status" value="1"/>
</dbReference>
<dbReference type="GO" id="GO:0051049">
    <property type="term" value="P:regulation of transport"/>
    <property type="evidence" value="ECO:0007669"/>
    <property type="project" value="TreeGrafter"/>
</dbReference>
<dbReference type="GO" id="GO:0019904">
    <property type="term" value="F:protein domain specific binding"/>
    <property type="evidence" value="ECO:0007669"/>
    <property type="project" value="InterPro"/>
</dbReference>
<dbReference type="InterPro" id="IPR010504">
    <property type="entry name" value="AH_dom"/>
</dbReference>
<dbReference type="Pfam" id="PF06456">
    <property type="entry name" value="Arfaptin"/>
    <property type="match status" value="1"/>
</dbReference>
<feature type="domain" description="AH" evidence="2">
    <location>
        <begin position="53"/>
        <end position="256"/>
    </location>
</feature>
<proteinExistence type="predicted"/>
<feature type="compositionally biased region" description="Basic and acidic residues" evidence="1">
    <location>
        <begin position="334"/>
        <end position="357"/>
    </location>
</feature>
<keyword evidence="4" id="KW-1185">Reference proteome</keyword>
<evidence type="ECO:0000259" key="2">
    <source>
        <dbReference type="PROSITE" id="PS50870"/>
    </source>
</evidence>
<sequence>MSEHSRMKSTTESRSVLDSLDGSSATFSKFQQQYWLTKEVVSRKLKKDDDVTATDTELDTKLELYKSIKDSSEKLHKSTSAYGKRISKMASEMNCFGDFLKENSKSDKTKAGVMMLAVGKCMGYSAQLALMIRIPMGRLEQEVETFRQRAISDTDRTVSETEKSRHEYRATLMWMKEASQTLDPDAHKQMDKFRKVQREVRKSKTKFDRLKLDCMQKVDLLAASRCNMFSYALQKYQEQLLNFWEKSNLMVGKLKKFFDSRYVPYDFLVVKELQSASKALEEHAPSVEDLFSTGDPDLKLFFEEFHDILVLDKEGKEGDREKRHKKKGQRRSKNKTEEEKPEEHNGVGADSDEKILDLADGTLPLQPPEGEKEENEATASSLIDEDFRKVWEEAFGGVELSVSTAESKSMDTAQALQELFGVCSTPESEPPCLVPPSNSSNPSMNVFDNLLLPSQLLDVGQPSDFMNMSSFPLPSGNQNQVVDQKSNIITGSTEASVPNSSSNTSLPTSQPDYFKSWYSKFAHLDPLADPDAFKTEGNEDV</sequence>
<feature type="compositionally biased region" description="Low complexity" evidence="1">
    <location>
        <begin position="496"/>
        <end position="509"/>
    </location>
</feature>
<organism evidence="3">
    <name type="scientific">Darwinula stevensoni</name>
    <dbReference type="NCBI Taxonomy" id="69355"/>
    <lineage>
        <taxon>Eukaryota</taxon>
        <taxon>Metazoa</taxon>
        <taxon>Ecdysozoa</taxon>
        <taxon>Arthropoda</taxon>
        <taxon>Crustacea</taxon>
        <taxon>Oligostraca</taxon>
        <taxon>Ostracoda</taxon>
        <taxon>Podocopa</taxon>
        <taxon>Podocopida</taxon>
        <taxon>Darwinulocopina</taxon>
        <taxon>Darwinuloidea</taxon>
        <taxon>Darwinulidae</taxon>
        <taxon>Darwinula</taxon>
    </lineage>
</organism>
<evidence type="ECO:0000313" key="4">
    <source>
        <dbReference type="Proteomes" id="UP000677054"/>
    </source>
</evidence>
<dbReference type="Proteomes" id="UP000677054">
    <property type="component" value="Unassembled WGS sequence"/>
</dbReference>